<dbReference type="Pfam" id="PF00005">
    <property type="entry name" value="ABC_tran"/>
    <property type="match status" value="1"/>
</dbReference>
<dbReference type="PANTHER" id="PTHR24220:SF689">
    <property type="entry name" value="LIPOPROTEIN-RELEASING SYSTEM ATP-BINDING PROTEIN LOLD"/>
    <property type="match status" value="1"/>
</dbReference>
<dbReference type="EMBL" id="JACHIA010000019">
    <property type="protein sequence ID" value="MBB6072864.1"/>
    <property type="molecule type" value="Genomic_DNA"/>
</dbReference>
<dbReference type="Gene3D" id="3.40.50.300">
    <property type="entry name" value="P-loop containing nucleotide triphosphate hydrolases"/>
    <property type="match status" value="1"/>
</dbReference>
<dbReference type="EC" id="3.6.3.-" evidence="6"/>
<dbReference type="PANTHER" id="PTHR24220">
    <property type="entry name" value="IMPORT ATP-BINDING PROTEIN"/>
    <property type="match status" value="1"/>
</dbReference>
<feature type="domain" description="ABC transporter" evidence="5">
    <location>
        <begin position="12"/>
        <end position="250"/>
    </location>
</feature>
<dbReference type="PROSITE" id="PS00211">
    <property type="entry name" value="ABC_TRANSPORTER_1"/>
    <property type="match status" value="1"/>
</dbReference>
<dbReference type="FunFam" id="3.40.50.300:FF:000032">
    <property type="entry name" value="Export ABC transporter ATP-binding protein"/>
    <property type="match status" value="1"/>
</dbReference>
<dbReference type="AlphaFoldDB" id="A0A841H4F0"/>
<proteinExistence type="inferred from homology"/>
<keyword evidence="3 6" id="KW-0067">ATP-binding</keyword>
<dbReference type="GO" id="GO:0022857">
    <property type="term" value="F:transmembrane transporter activity"/>
    <property type="evidence" value="ECO:0007669"/>
    <property type="project" value="TreeGrafter"/>
</dbReference>
<evidence type="ECO:0000256" key="4">
    <source>
        <dbReference type="ARBA" id="ARBA00038388"/>
    </source>
</evidence>
<organism evidence="6 7">
    <name type="scientific">Longimicrobium terrae</name>
    <dbReference type="NCBI Taxonomy" id="1639882"/>
    <lineage>
        <taxon>Bacteria</taxon>
        <taxon>Pseudomonadati</taxon>
        <taxon>Gemmatimonadota</taxon>
        <taxon>Longimicrobiia</taxon>
        <taxon>Longimicrobiales</taxon>
        <taxon>Longimicrobiaceae</taxon>
        <taxon>Longimicrobium</taxon>
    </lineage>
</organism>
<dbReference type="GO" id="GO:0005524">
    <property type="term" value="F:ATP binding"/>
    <property type="evidence" value="ECO:0007669"/>
    <property type="project" value="UniProtKB-KW"/>
</dbReference>
<dbReference type="RefSeq" id="WP_170036927.1">
    <property type="nucleotide sequence ID" value="NZ_JABDTL010000002.1"/>
</dbReference>
<comment type="similarity">
    <text evidence="4">Belongs to the ABC transporter superfamily. Macrolide exporter (TC 3.A.1.122) family.</text>
</comment>
<dbReference type="SUPFAM" id="SSF52540">
    <property type="entry name" value="P-loop containing nucleoside triphosphate hydrolases"/>
    <property type="match status" value="1"/>
</dbReference>
<keyword evidence="7" id="KW-1185">Reference proteome</keyword>
<dbReference type="InterPro" id="IPR003593">
    <property type="entry name" value="AAA+_ATPase"/>
</dbReference>
<dbReference type="InterPro" id="IPR003439">
    <property type="entry name" value="ABC_transporter-like_ATP-bd"/>
</dbReference>
<dbReference type="InterPro" id="IPR015854">
    <property type="entry name" value="ABC_transpr_LolD-like"/>
</dbReference>
<dbReference type="InterPro" id="IPR017871">
    <property type="entry name" value="ABC_transporter-like_CS"/>
</dbReference>
<evidence type="ECO:0000313" key="6">
    <source>
        <dbReference type="EMBL" id="MBB6072864.1"/>
    </source>
</evidence>
<dbReference type="Proteomes" id="UP000582837">
    <property type="component" value="Unassembled WGS sequence"/>
</dbReference>
<keyword evidence="6" id="KW-0449">Lipoprotein</keyword>
<evidence type="ECO:0000256" key="2">
    <source>
        <dbReference type="ARBA" id="ARBA00022741"/>
    </source>
</evidence>
<gene>
    <name evidence="6" type="ORF">HNQ61_004530</name>
</gene>
<accession>A0A841H4F0</accession>
<dbReference type="InterPro" id="IPR017911">
    <property type="entry name" value="MacB-like_ATP-bd"/>
</dbReference>
<dbReference type="CDD" id="cd03255">
    <property type="entry name" value="ABC_MJ0796_LolCDE_FtsE"/>
    <property type="match status" value="1"/>
</dbReference>
<keyword evidence="1" id="KW-0813">Transport</keyword>
<dbReference type="PROSITE" id="PS50893">
    <property type="entry name" value="ABC_TRANSPORTER_2"/>
    <property type="match status" value="1"/>
</dbReference>
<protein>
    <submittedName>
        <fullName evidence="6">Lipoprotein-releasing system ATP-binding protein</fullName>
        <ecNumber evidence="6">3.6.3.-</ecNumber>
    </submittedName>
</protein>
<dbReference type="SMART" id="SM00382">
    <property type="entry name" value="AAA"/>
    <property type="match status" value="1"/>
</dbReference>
<evidence type="ECO:0000256" key="3">
    <source>
        <dbReference type="ARBA" id="ARBA00022840"/>
    </source>
</evidence>
<evidence type="ECO:0000259" key="5">
    <source>
        <dbReference type="PROSITE" id="PS50893"/>
    </source>
</evidence>
<evidence type="ECO:0000256" key="1">
    <source>
        <dbReference type="ARBA" id="ARBA00022448"/>
    </source>
</evidence>
<dbReference type="GO" id="GO:0016887">
    <property type="term" value="F:ATP hydrolysis activity"/>
    <property type="evidence" value="ECO:0007669"/>
    <property type="project" value="InterPro"/>
</dbReference>
<name>A0A841H4F0_9BACT</name>
<dbReference type="GO" id="GO:0098796">
    <property type="term" value="C:membrane protein complex"/>
    <property type="evidence" value="ECO:0007669"/>
    <property type="project" value="UniProtKB-ARBA"/>
</dbReference>
<dbReference type="GO" id="GO:0005886">
    <property type="term" value="C:plasma membrane"/>
    <property type="evidence" value="ECO:0007669"/>
    <property type="project" value="TreeGrafter"/>
</dbReference>
<dbReference type="InterPro" id="IPR027417">
    <property type="entry name" value="P-loop_NTPase"/>
</dbReference>
<evidence type="ECO:0000313" key="7">
    <source>
        <dbReference type="Proteomes" id="UP000582837"/>
    </source>
</evidence>
<keyword evidence="6" id="KW-0378">Hydrolase</keyword>
<sequence length="251" mass="26613">MSSIDRSTAPALAAHGVSKTYVGGDGTPIRVLDGVDLEVHAGEMVSVIGASGSGKSTLLQVIGALDRPDAGDVSIGGERIAGLRDEALARLRGRRVGFVFQFHHLLREFSALENVMMPQLITGVAERAARDRARELLELVGLAGRVEHKPAQLSGGEQQRVAVARALANRPLALLADEPSGNLDPDTSERLHEHLFRVCREERAAMVLVTHDLSLAARADRVMRLHGGQLVDARAALEGGAGEPGGLRDAV</sequence>
<reference evidence="6 7" key="1">
    <citation type="submission" date="2020-08" db="EMBL/GenBank/DDBJ databases">
        <title>Genomic Encyclopedia of Type Strains, Phase IV (KMG-IV): sequencing the most valuable type-strain genomes for metagenomic binning, comparative biology and taxonomic classification.</title>
        <authorList>
            <person name="Goeker M."/>
        </authorList>
    </citation>
    <scope>NUCLEOTIDE SEQUENCE [LARGE SCALE GENOMIC DNA]</scope>
    <source>
        <strain evidence="6 7">DSM 29007</strain>
    </source>
</reference>
<comment type="caution">
    <text evidence="6">The sequence shown here is derived from an EMBL/GenBank/DDBJ whole genome shotgun (WGS) entry which is preliminary data.</text>
</comment>
<keyword evidence="2" id="KW-0547">Nucleotide-binding</keyword>